<dbReference type="EMBL" id="GL377570">
    <property type="protein sequence ID" value="EFJ33978.1"/>
    <property type="molecule type" value="Genomic_DNA"/>
</dbReference>
<keyword evidence="2" id="KW-1133">Transmembrane helix</keyword>
<dbReference type="Gramene" id="EFJ33978">
    <property type="protein sequence ID" value="EFJ33978"/>
    <property type="gene ID" value="SELMODRAFT_406317"/>
</dbReference>
<keyword evidence="4" id="KW-1185">Reference proteome</keyword>
<feature type="region of interest" description="Disordered" evidence="1">
    <location>
        <begin position="36"/>
        <end position="83"/>
    </location>
</feature>
<dbReference type="AlphaFoldDB" id="D8R1Z6"/>
<accession>D8R1Z6</accession>
<keyword evidence="2" id="KW-0472">Membrane</keyword>
<evidence type="ECO:0000313" key="3">
    <source>
        <dbReference type="EMBL" id="EFJ33978.1"/>
    </source>
</evidence>
<keyword evidence="2" id="KW-0812">Transmembrane</keyword>
<organism evidence="4">
    <name type="scientific">Selaginella moellendorffii</name>
    <name type="common">Spikemoss</name>
    <dbReference type="NCBI Taxonomy" id="88036"/>
    <lineage>
        <taxon>Eukaryota</taxon>
        <taxon>Viridiplantae</taxon>
        <taxon>Streptophyta</taxon>
        <taxon>Embryophyta</taxon>
        <taxon>Tracheophyta</taxon>
        <taxon>Lycopodiopsida</taxon>
        <taxon>Selaginellales</taxon>
        <taxon>Selaginellaceae</taxon>
        <taxon>Selaginella</taxon>
    </lineage>
</organism>
<feature type="compositionally biased region" description="Low complexity" evidence="1">
    <location>
        <begin position="247"/>
        <end position="256"/>
    </location>
</feature>
<gene>
    <name evidence="3" type="ORF">SELMODRAFT_406317</name>
</gene>
<feature type="region of interest" description="Disordered" evidence="1">
    <location>
        <begin position="236"/>
        <end position="285"/>
    </location>
</feature>
<feature type="region of interest" description="Disordered" evidence="1">
    <location>
        <begin position="174"/>
        <end position="196"/>
    </location>
</feature>
<dbReference type="Proteomes" id="UP000001514">
    <property type="component" value="Unassembled WGS sequence"/>
</dbReference>
<reference evidence="3 4" key="1">
    <citation type="journal article" date="2011" name="Science">
        <title>The Selaginella genome identifies genetic changes associated with the evolution of vascular plants.</title>
        <authorList>
            <person name="Banks J.A."/>
            <person name="Nishiyama T."/>
            <person name="Hasebe M."/>
            <person name="Bowman J.L."/>
            <person name="Gribskov M."/>
            <person name="dePamphilis C."/>
            <person name="Albert V.A."/>
            <person name="Aono N."/>
            <person name="Aoyama T."/>
            <person name="Ambrose B.A."/>
            <person name="Ashton N.W."/>
            <person name="Axtell M.J."/>
            <person name="Barker E."/>
            <person name="Barker M.S."/>
            <person name="Bennetzen J.L."/>
            <person name="Bonawitz N.D."/>
            <person name="Chapple C."/>
            <person name="Cheng C."/>
            <person name="Correa L.G."/>
            <person name="Dacre M."/>
            <person name="DeBarry J."/>
            <person name="Dreyer I."/>
            <person name="Elias M."/>
            <person name="Engstrom E.M."/>
            <person name="Estelle M."/>
            <person name="Feng L."/>
            <person name="Finet C."/>
            <person name="Floyd S.K."/>
            <person name="Frommer W.B."/>
            <person name="Fujita T."/>
            <person name="Gramzow L."/>
            <person name="Gutensohn M."/>
            <person name="Harholt J."/>
            <person name="Hattori M."/>
            <person name="Heyl A."/>
            <person name="Hirai T."/>
            <person name="Hiwatashi Y."/>
            <person name="Ishikawa M."/>
            <person name="Iwata M."/>
            <person name="Karol K.G."/>
            <person name="Koehler B."/>
            <person name="Kolukisaoglu U."/>
            <person name="Kubo M."/>
            <person name="Kurata T."/>
            <person name="Lalonde S."/>
            <person name="Li K."/>
            <person name="Li Y."/>
            <person name="Litt A."/>
            <person name="Lyons E."/>
            <person name="Manning G."/>
            <person name="Maruyama T."/>
            <person name="Michael T.P."/>
            <person name="Mikami K."/>
            <person name="Miyazaki S."/>
            <person name="Morinaga S."/>
            <person name="Murata T."/>
            <person name="Mueller-Roeber B."/>
            <person name="Nelson D.R."/>
            <person name="Obara M."/>
            <person name="Oguri Y."/>
            <person name="Olmstead R.G."/>
            <person name="Onodera N."/>
            <person name="Petersen B.L."/>
            <person name="Pils B."/>
            <person name="Prigge M."/>
            <person name="Rensing S.A."/>
            <person name="Riano-Pachon D.M."/>
            <person name="Roberts A.W."/>
            <person name="Sato Y."/>
            <person name="Scheller H.V."/>
            <person name="Schulz B."/>
            <person name="Schulz C."/>
            <person name="Shakirov E.V."/>
            <person name="Shibagaki N."/>
            <person name="Shinohara N."/>
            <person name="Shippen D.E."/>
            <person name="Soerensen I."/>
            <person name="Sotooka R."/>
            <person name="Sugimoto N."/>
            <person name="Sugita M."/>
            <person name="Sumikawa N."/>
            <person name="Tanurdzic M."/>
            <person name="Theissen G."/>
            <person name="Ulvskov P."/>
            <person name="Wakazuki S."/>
            <person name="Weng J.K."/>
            <person name="Willats W.W."/>
            <person name="Wipf D."/>
            <person name="Wolf P.G."/>
            <person name="Yang L."/>
            <person name="Zimmer A.D."/>
            <person name="Zhu Q."/>
            <person name="Mitros T."/>
            <person name="Hellsten U."/>
            <person name="Loque D."/>
            <person name="Otillar R."/>
            <person name="Salamov A."/>
            <person name="Schmutz J."/>
            <person name="Shapiro H."/>
            <person name="Lindquist E."/>
            <person name="Lucas S."/>
            <person name="Rokhsar D."/>
            <person name="Grigoriev I.V."/>
        </authorList>
    </citation>
    <scope>NUCLEOTIDE SEQUENCE [LARGE SCALE GENOMIC DNA]</scope>
</reference>
<evidence type="ECO:0000313" key="4">
    <source>
        <dbReference type="Proteomes" id="UP000001514"/>
    </source>
</evidence>
<dbReference type="HOGENOM" id="CLU_772521_0_0_1"/>
<feature type="region of interest" description="Disordered" evidence="1">
    <location>
        <begin position="1"/>
        <end position="22"/>
    </location>
</feature>
<dbReference type="InParanoid" id="D8R1Z6"/>
<name>D8R1Z6_SELML</name>
<evidence type="ECO:0000256" key="1">
    <source>
        <dbReference type="SAM" id="MobiDB-lite"/>
    </source>
</evidence>
<protein>
    <submittedName>
        <fullName evidence="3">Uncharacterized protein</fullName>
    </submittedName>
</protein>
<sequence>MAPDHTSASSSSSYDPQSLQDLQRMRVDDLISWLSENKADGLPPRARPKDESSQQYEGVSPASLKDEKPQLPAKVSPRKPLKRPPLLWKTRRNKAKNGGIGSGGPFLLSSDLIERNAARFNSFDEEIERQKCSLENHYCTYDAIREDIVNDTRSMELWRGMMEEVQDSEPEFIERKFPDFPPSTSNLEDLCEDEDEDDSTGCKFFSLRQSRHERGRLRMVTKGMRSLWCSCSPPRTADDLPKRRRPSSAPASTSGSPSPPPPSLELSRPARPNPLKRTRTFGPLAPGKRLTQHCLDKPFQLRPPVGRSRHKSSYQQSLRHTLRGPYHVLLLVFWICFFAFGALAWYLQYLEEEQFILVEVGAC</sequence>
<feature type="transmembrane region" description="Helical" evidence="2">
    <location>
        <begin position="326"/>
        <end position="347"/>
    </location>
</feature>
<dbReference type="KEGG" id="smo:SELMODRAFT_406317"/>
<evidence type="ECO:0000256" key="2">
    <source>
        <dbReference type="SAM" id="Phobius"/>
    </source>
</evidence>
<proteinExistence type="predicted"/>